<reference evidence="2 3" key="1">
    <citation type="journal article" date="2023" name="Nucleic Acids Res.">
        <title>The hologenome of Daphnia magna reveals possible DNA methylation and microbiome-mediated evolution of the host genome.</title>
        <authorList>
            <person name="Chaturvedi A."/>
            <person name="Li X."/>
            <person name="Dhandapani V."/>
            <person name="Marshall H."/>
            <person name="Kissane S."/>
            <person name="Cuenca-Cambronero M."/>
            <person name="Asole G."/>
            <person name="Calvet F."/>
            <person name="Ruiz-Romero M."/>
            <person name="Marangio P."/>
            <person name="Guigo R."/>
            <person name="Rago D."/>
            <person name="Mirbahai L."/>
            <person name="Eastwood N."/>
            <person name="Colbourne J.K."/>
            <person name="Zhou J."/>
            <person name="Mallon E."/>
            <person name="Orsini L."/>
        </authorList>
    </citation>
    <scope>NUCLEOTIDE SEQUENCE [LARGE SCALE GENOMIC DNA]</scope>
    <source>
        <strain evidence="2">LRV0_1</strain>
    </source>
</reference>
<comment type="caution">
    <text evidence="2">The sequence shown here is derived from an EMBL/GenBank/DDBJ whole genome shotgun (WGS) entry which is preliminary data.</text>
</comment>
<organism evidence="2 3">
    <name type="scientific">Daphnia magna</name>
    <dbReference type="NCBI Taxonomy" id="35525"/>
    <lineage>
        <taxon>Eukaryota</taxon>
        <taxon>Metazoa</taxon>
        <taxon>Ecdysozoa</taxon>
        <taxon>Arthropoda</taxon>
        <taxon>Crustacea</taxon>
        <taxon>Branchiopoda</taxon>
        <taxon>Diplostraca</taxon>
        <taxon>Cladocera</taxon>
        <taxon>Anomopoda</taxon>
        <taxon>Daphniidae</taxon>
        <taxon>Daphnia</taxon>
    </lineage>
</organism>
<keyword evidence="3" id="KW-1185">Reference proteome</keyword>
<accession>A0ABR0B400</accession>
<protein>
    <submittedName>
        <fullName evidence="2">Uncharacterized protein</fullName>
    </submittedName>
</protein>
<name>A0ABR0B400_9CRUS</name>
<feature type="region of interest" description="Disordered" evidence="1">
    <location>
        <begin position="49"/>
        <end position="157"/>
    </location>
</feature>
<proteinExistence type="predicted"/>
<sequence length="157" mass="16989">MGGRRQSSPGDSDVLAYQSKSNRSDVASRPTILSSRIRHWYAMQTDRLRRSDAIRLNPPPHSKNHDGAPAATATSPLSKRKVFGGRKWGLPGFRKSSQGKLGEPVATNSSNSVTPLSVSSSSNNNSSSSNNRLPPPFRKTQSDRKFKAIPKSGEGSN</sequence>
<dbReference type="EMBL" id="JAOYFB010000040">
    <property type="protein sequence ID" value="KAK4036425.1"/>
    <property type="molecule type" value="Genomic_DNA"/>
</dbReference>
<gene>
    <name evidence="2" type="ORF">OUZ56_028480</name>
</gene>
<evidence type="ECO:0000313" key="2">
    <source>
        <dbReference type="EMBL" id="KAK4036425.1"/>
    </source>
</evidence>
<evidence type="ECO:0000256" key="1">
    <source>
        <dbReference type="SAM" id="MobiDB-lite"/>
    </source>
</evidence>
<feature type="compositionally biased region" description="Polar residues" evidence="1">
    <location>
        <begin position="1"/>
        <end position="10"/>
    </location>
</feature>
<feature type="region of interest" description="Disordered" evidence="1">
    <location>
        <begin position="1"/>
        <end position="33"/>
    </location>
</feature>
<feature type="compositionally biased region" description="Low complexity" evidence="1">
    <location>
        <begin position="107"/>
        <end position="131"/>
    </location>
</feature>
<evidence type="ECO:0000313" key="3">
    <source>
        <dbReference type="Proteomes" id="UP001234178"/>
    </source>
</evidence>
<dbReference type="Proteomes" id="UP001234178">
    <property type="component" value="Unassembled WGS sequence"/>
</dbReference>